<dbReference type="CDD" id="cd07756">
    <property type="entry name" value="CYTH-like_Pase_CHAD"/>
    <property type="match status" value="1"/>
</dbReference>
<dbReference type="GO" id="GO:0046872">
    <property type="term" value="F:metal ion binding"/>
    <property type="evidence" value="ECO:0007669"/>
    <property type="project" value="TreeGrafter"/>
</dbReference>
<evidence type="ECO:0000313" key="3">
    <source>
        <dbReference type="Proteomes" id="UP000202440"/>
    </source>
</evidence>
<dbReference type="EMBL" id="CP022530">
    <property type="protein sequence ID" value="ASP37730.1"/>
    <property type="molecule type" value="Genomic_DNA"/>
</dbReference>
<reference evidence="2 3" key="1">
    <citation type="submission" date="2017-07" db="EMBL/GenBank/DDBJ databases">
        <title>Annotated genome sequence of Bacterioplanes sanyensis isolated from Red Sea.</title>
        <authorList>
            <person name="Rehman Z.U."/>
        </authorList>
    </citation>
    <scope>NUCLEOTIDE SEQUENCE [LARGE SCALE GENOMIC DNA]</scope>
    <source>
        <strain evidence="2 3">NV9</strain>
    </source>
</reference>
<dbReference type="Gene3D" id="2.40.320.10">
    <property type="entry name" value="Hypothetical Protein Pfu-838710-001"/>
    <property type="match status" value="1"/>
</dbReference>
<protein>
    <recommendedName>
        <fullName evidence="1">CYTH domain-containing protein</fullName>
    </recommendedName>
</protein>
<dbReference type="KEGG" id="bsan:CHH28_03150"/>
<dbReference type="Proteomes" id="UP000202440">
    <property type="component" value="Chromosome"/>
</dbReference>
<dbReference type="AlphaFoldDB" id="A0A222FG37"/>
<dbReference type="SUPFAM" id="SSF55154">
    <property type="entry name" value="CYTH-like phosphatases"/>
    <property type="match status" value="1"/>
</dbReference>
<evidence type="ECO:0000259" key="1">
    <source>
        <dbReference type="PROSITE" id="PS51707"/>
    </source>
</evidence>
<dbReference type="PROSITE" id="PS51707">
    <property type="entry name" value="CYTH"/>
    <property type="match status" value="1"/>
</dbReference>
<dbReference type="InterPro" id="IPR033469">
    <property type="entry name" value="CYTH-like_dom_sf"/>
</dbReference>
<name>A0A222FG37_9GAMM</name>
<dbReference type="InterPro" id="IPR023577">
    <property type="entry name" value="CYTH_domain"/>
</dbReference>
<dbReference type="InterPro" id="IPR039013">
    <property type="entry name" value="YgiF"/>
</dbReference>
<dbReference type="Pfam" id="PF01928">
    <property type="entry name" value="CYTH"/>
    <property type="match status" value="1"/>
</dbReference>
<dbReference type="OrthoDB" id="3034217at2"/>
<accession>A0A222FG37</accession>
<evidence type="ECO:0000313" key="2">
    <source>
        <dbReference type="EMBL" id="ASP37730.1"/>
    </source>
</evidence>
<keyword evidence="3" id="KW-1185">Reference proteome</keyword>
<proteinExistence type="predicted"/>
<dbReference type="SMART" id="SM01118">
    <property type="entry name" value="CYTH"/>
    <property type="match status" value="1"/>
</dbReference>
<dbReference type="RefSeq" id="WP_094058939.1">
    <property type="nucleotide sequence ID" value="NZ_CP022530.1"/>
</dbReference>
<dbReference type="GO" id="GO:0050355">
    <property type="term" value="F:inorganic triphosphate phosphatase activity"/>
    <property type="evidence" value="ECO:0007669"/>
    <property type="project" value="InterPro"/>
</dbReference>
<organism evidence="2 3">
    <name type="scientific">Bacterioplanes sanyensis</name>
    <dbReference type="NCBI Taxonomy" id="1249553"/>
    <lineage>
        <taxon>Bacteria</taxon>
        <taxon>Pseudomonadati</taxon>
        <taxon>Pseudomonadota</taxon>
        <taxon>Gammaproteobacteria</taxon>
        <taxon>Oceanospirillales</taxon>
        <taxon>Oceanospirillaceae</taxon>
        <taxon>Bacterioplanes</taxon>
    </lineage>
</organism>
<dbReference type="PANTHER" id="PTHR39569:SF1">
    <property type="entry name" value="INORGANIC TRIPHOSPHATASE"/>
    <property type="match status" value="1"/>
</dbReference>
<dbReference type="PANTHER" id="PTHR39569">
    <property type="entry name" value="INORGANIC TRIPHOSPHATASE"/>
    <property type="match status" value="1"/>
</dbReference>
<gene>
    <name evidence="2" type="ORF">CHH28_03150</name>
</gene>
<feature type="domain" description="CYTH" evidence="1">
    <location>
        <begin position="2"/>
        <end position="202"/>
    </location>
</feature>
<sequence length="464" mass="52689">MTTEIELKLRLNADHVSALADHLDQHAEQQSSQPLSNQYFDTANGDLAHHRCALRVRALGDESYEQTLKTVGQLRDGIPHRREWNWPLASDAFDPELLRDDEIEAQLPLELAEHDIARVFRTDFERRRWLWQQGENTIEVVLDQGNIDAAGQQQALCELELELKHGDASALWELALTLAQQVPLWLSIISKAEHGYRLAQLHQGWQEEPQLAADASTISAMRLWLQHETAGLQRSMELALWHGDSQAGLDAWQHWNNLRQLLVTSGKVIKRKHSKTVRDALAQLEPALAQLSALVTAARFSGARDLYSIYCQQAASVASNAQLAQALIVVSQQIPRLQLEPLEDSALQRLQRTWRDEASLILDAPVDINAEHWAHRVTQYARLRQLYLCRHSLSEPLEDDGSAMQQHRTRVRLLSDMLAGTTLLQISRQPGALLGEHSQALRDEFAQYLPLELKSRLLQLRPQL</sequence>